<dbReference type="InterPro" id="IPR001128">
    <property type="entry name" value="Cyt_P450"/>
</dbReference>
<protein>
    <submittedName>
        <fullName evidence="8">Cytochrome P450</fullName>
    </submittedName>
</protein>
<dbReference type="InterPro" id="IPR036396">
    <property type="entry name" value="Cyt_P450_sf"/>
</dbReference>
<dbReference type="InterPro" id="IPR050196">
    <property type="entry name" value="Cytochrome_P450_Monoox"/>
</dbReference>
<accession>A0ABU2RZR3</accession>
<evidence type="ECO:0000256" key="3">
    <source>
        <dbReference type="ARBA" id="ARBA00022723"/>
    </source>
</evidence>
<keyword evidence="9" id="KW-1185">Reference proteome</keyword>
<name>A0ABU2RZR3_9ACTN</name>
<evidence type="ECO:0000256" key="2">
    <source>
        <dbReference type="ARBA" id="ARBA00022617"/>
    </source>
</evidence>
<gene>
    <name evidence="8" type="ORF">RM779_06515</name>
</gene>
<dbReference type="PRINTS" id="PR00463">
    <property type="entry name" value="EP450I"/>
</dbReference>
<dbReference type="CDD" id="cd11049">
    <property type="entry name" value="CYP170A1-like"/>
    <property type="match status" value="1"/>
</dbReference>
<dbReference type="Gene3D" id="1.10.630.10">
    <property type="entry name" value="Cytochrome P450"/>
    <property type="match status" value="1"/>
</dbReference>
<dbReference type="InterPro" id="IPR002401">
    <property type="entry name" value="Cyt_P450_E_grp-I"/>
</dbReference>
<organism evidence="8 9">
    <name type="scientific">Streptomyces johnsoniae</name>
    <dbReference type="NCBI Taxonomy" id="3075532"/>
    <lineage>
        <taxon>Bacteria</taxon>
        <taxon>Bacillati</taxon>
        <taxon>Actinomycetota</taxon>
        <taxon>Actinomycetes</taxon>
        <taxon>Kitasatosporales</taxon>
        <taxon>Streptomycetaceae</taxon>
        <taxon>Streptomyces</taxon>
    </lineage>
</organism>
<reference evidence="9" key="1">
    <citation type="submission" date="2023-07" db="EMBL/GenBank/DDBJ databases">
        <title>30 novel species of actinomycetes from the DSMZ collection.</title>
        <authorList>
            <person name="Nouioui I."/>
        </authorList>
    </citation>
    <scope>NUCLEOTIDE SEQUENCE [LARGE SCALE GENOMIC DNA]</scope>
    <source>
        <strain evidence="9">DSM 41886</strain>
    </source>
</reference>
<dbReference type="PRINTS" id="PR00385">
    <property type="entry name" value="P450"/>
</dbReference>
<keyword evidence="2 7" id="KW-0349">Heme</keyword>
<dbReference type="InterPro" id="IPR017972">
    <property type="entry name" value="Cyt_P450_CS"/>
</dbReference>
<evidence type="ECO:0000313" key="8">
    <source>
        <dbReference type="EMBL" id="MDT0442253.1"/>
    </source>
</evidence>
<keyword evidence="3 7" id="KW-0479">Metal-binding</keyword>
<evidence type="ECO:0000256" key="4">
    <source>
        <dbReference type="ARBA" id="ARBA00023002"/>
    </source>
</evidence>
<keyword evidence="4 7" id="KW-0560">Oxidoreductase</keyword>
<dbReference type="SUPFAM" id="SSF48264">
    <property type="entry name" value="Cytochrome P450"/>
    <property type="match status" value="1"/>
</dbReference>
<dbReference type="RefSeq" id="WP_311616690.1">
    <property type="nucleotide sequence ID" value="NZ_JAVREV010000003.1"/>
</dbReference>
<dbReference type="EMBL" id="JAVREV010000003">
    <property type="protein sequence ID" value="MDT0442253.1"/>
    <property type="molecule type" value="Genomic_DNA"/>
</dbReference>
<evidence type="ECO:0000256" key="1">
    <source>
        <dbReference type="ARBA" id="ARBA00010617"/>
    </source>
</evidence>
<keyword evidence="5 7" id="KW-0408">Iron</keyword>
<dbReference type="PANTHER" id="PTHR24291:SF50">
    <property type="entry name" value="BIFUNCTIONAL ALBAFLAVENONE MONOOXYGENASE_TERPENE SYNTHASE"/>
    <property type="match status" value="1"/>
</dbReference>
<dbReference type="Proteomes" id="UP001183615">
    <property type="component" value="Unassembled WGS sequence"/>
</dbReference>
<keyword evidence="6 7" id="KW-0503">Monooxygenase</keyword>
<evidence type="ECO:0000256" key="6">
    <source>
        <dbReference type="ARBA" id="ARBA00023033"/>
    </source>
</evidence>
<sequence>MSAEVTIPQAGRPIPFLGHSLRLFRDPLGFVSSLPALGDLVRMRLGPLAVVVVCDPELTRQVLVDDRTFDKGGPFIHRAREVTGDGLATCPHSAHRRQRRLCQPAFHRDRIPGHAEAMAARWDAEVETWRDGEEIEVVHEITSVVLRIAVETMFSTRLKPPTAASIADDFRLLTAAVFRRMLTPAALTRLPTPGNRRYARARRHLRSTVRGIVADRRAEDADHGDLLASLLGAQDPDSAAEGHALSDAELAEQVVTFLSAGTDTTASTLAWALHLLTRHPGIAERLRAEADAVLAGGPVSAAHVPRLELTSRVVNETLRLYPPGWLTTRRVTADTVLGGVGLPEGTTVAWSPYVIHRRPELYADPERFDPDRWQDSPPGRSAYIPFGGGARKCIAERFAFTHVVLALAAITSRWTTQPLSGAEVQPVIRGVLSPQDLRLRLRSRR</sequence>
<comment type="caution">
    <text evidence="8">The sequence shown here is derived from an EMBL/GenBank/DDBJ whole genome shotgun (WGS) entry which is preliminary data.</text>
</comment>
<evidence type="ECO:0000256" key="5">
    <source>
        <dbReference type="ARBA" id="ARBA00023004"/>
    </source>
</evidence>
<evidence type="ECO:0000256" key="7">
    <source>
        <dbReference type="RuleBase" id="RU000461"/>
    </source>
</evidence>
<proteinExistence type="inferred from homology"/>
<dbReference type="PROSITE" id="PS00086">
    <property type="entry name" value="CYTOCHROME_P450"/>
    <property type="match status" value="1"/>
</dbReference>
<comment type="similarity">
    <text evidence="1 7">Belongs to the cytochrome P450 family.</text>
</comment>
<dbReference type="PANTHER" id="PTHR24291">
    <property type="entry name" value="CYTOCHROME P450 FAMILY 4"/>
    <property type="match status" value="1"/>
</dbReference>
<dbReference type="Pfam" id="PF00067">
    <property type="entry name" value="p450"/>
    <property type="match status" value="1"/>
</dbReference>
<evidence type="ECO:0000313" key="9">
    <source>
        <dbReference type="Proteomes" id="UP001183615"/>
    </source>
</evidence>